<dbReference type="InterPro" id="IPR011051">
    <property type="entry name" value="RmlC_Cupin_sf"/>
</dbReference>
<evidence type="ECO:0000313" key="3">
    <source>
        <dbReference type="EMBL" id="RMY83613.1"/>
    </source>
</evidence>
<evidence type="ECO:0000259" key="2">
    <source>
        <dbReference type="Pfam" id="PF07883"/>
    </source>
</evidence>
<dbReference type="EMBL" id="QWIR01000176">
    <property type="protein sequence ID" value="RMY83613.1"/>
    <property type="molecule type" value="Genomic_DNA"/>
</dbReference>
<feature type="signal peptide" evidence="1">
    <location>
        <begin position="1"/>
        <end position="21"/>
    </location>
</feature>
<dbReference type="AlphaFoldDB" id="A0A3M7F4B7"/>
<name>A0A3M7F4B7_HORWE</name>
<keyword evidence="1" id="KW-0732">Signal</keyword>
<dbReference type="PANTHER" id="PTHR43346:SF1">
    <property type="entry name" value="QUERCETIN 2,3-DIOXYGENASE-RELATED"/>
    <property type="match status" value="1"/>
</dbReference>
<comment type="caution">
    <text evidence="3">The sequence shown here is derived from an EMBL/GenBank/DDBJ whole genome shotgun (WGS) entry which is preliminary data.</text>
</comment>
<dbReference type="InterPro" id="IPR052538">
    <property type="entry name" value="Flavonoid_dioxygenase-like"/>
</dbReference>
<protein>
    <recommendedName>
        <fullName evidence="2">Cupin type-2 domain-containing protein</fullName>
    </recommendedName>
</protein>
<dbReference type="Gene3D" id="2.60.120.10">
    <property type="entry name" value="Jelly Rolls"/>
    <property type="match status" value="2"/>
</dbReference>
<evidence type="ECO:0000256" key="1">
    <source>
        <dbReference type="SAM" id="SignalP"/>
    </source>
</evidence>
<feature type="domain" description="Cupin type-2" evidence="2">
    <location>
        <begin position="82"/>
        <end position="135"/>
    </location>
</feature>
<reference evidence="3 4" key="1">
    <citation type="journal article" date="2018" name="BMC Genomics">
        <title>Genomic evidence for intraspecific hybridization in a clonal and extremely halotolerant yeast.</title>
        <authorList>
            <person name="Gostincar C."/>
            <person name="Stajich J.E."/>
            <person name="Zupancic J."/>
            <person name="Zalar P."/>
            <person name="Gunde-Cimerman N."/>
        </authorList>
    </citation>
    <scope>NUCLEOTIDE SEQUENCE [LARGE SCALE GENOMIC DNA]</scope>
    <source>
        <strain evidence="3 4">EXF-2788</strain>
    </source>
</reference>
<dbReference type="Proteomes" id="UP000268823">
    <property type="component" value="Unassembled WGS sequence"/>
</dbReference>
<gene>
    <name evidence="3" type="ORF">D0861_07333</name>
</gene>
<dbReference type="SUPFAM" id="SSF51182">
    <property type="entry name" value="RmlC-like cupins"/>
    <property type="match status" value="1"/>
</dbReference>
<dbReference type="PANTHER" id="PTHR43346">
    <property type="entry name" value="LIGAND BINDING DOMAIN PROTEIN, PUTATIVE (AFU_ORTHOLOGUE AFUA_6G14370)-RELATED"/>
    <property type="match status" value="1"/>
</dbReference>
<sequence>MLPFTFAILGCFATSLGFTAGHRLEVTTVPNHVRPYIVRAYSLPGVVVGTQIYRFPVTGPSSDNAFTLISTAAPASDELGVLPHTHQAHYENFYCLRGRYNLWTSRNGSNEGRVLSPGDYGAVPPNTTHTFQITDPLTEMVGVISPGGFEDLFYFLGSANVSSYTHSPYIPNSNATTPGGDASTISSLEKFDVHAKLDYIPPTHFDNNGTTDSTTAWHNGDNEPAEDSSTPFFIAKDFGRKYLTGSAKTSYTIVQPFITAAQSNGNFTEGTLTLSQGSNSTSQTWNLPGHTALEVIDGAIGISVEGHVETPTLFVGDVVFIPANSSFSFWAVASFNKVLYVGQGDDTLDARLINQAKS</sequence>
<accession>A0A3M7F4B7</accession>
<dbReference type="OrthoDB" id="5370773at2759"/>
<organism evidence="3 4">
    <name type="scientific">Hortaea werneckii</name>
    <name type="common">Black yeast</name>
    <name type="synonym">Cladosporium werneckii</name>
    <dbReference type="NCBI Taxonomy" id="91943"/>
    <lineage>
        <taxon>Eukaryota</taxon>
        <taxon>Fungi</taxon>
        <taxon>Dikarya</taxon>
        <taxon>Ascomycota</taxon>
        <taxon>Pezizomycotina</taxon>
        <taxon>Dothideomycetes</taxon>
        <taxon>Dothideomycetidae</taxon>
        <taxon>Mycosphaerellales</taxon>
        <taxon>Teratosphaeriaceae</taxon>
        <taxon>Hortaea</taxon>
    </lineage>
</organism>
<feature type="chain" id="PRO_5018151535" description="Cupin type-2 domain-containing protein" evidence="1">
    <location>
        <begin position="22"/>
        <end position="358"/>
    </location>
</feature>
<evidence type="ECO:0000313" key="4">
    <source>
        <dbReference type="Proteomes" id="UP000268823"/>
    </source>
</evidence>
<proteinExistence type="predicted"/>
<dbReference type="InterPro" id="IPR014710">
    <property type="entry name" value="RmlC-like_jellyroll"/>
</dbReference>
<dbReference type="CDD" id="cd02215">
    <property type="entry name" value="cupin_QDO_N_C"/>
    <property type="match status" value="1"/>
</dbReference>
<dbReference type="CDD" id="cd20281">
    <property type="entry name" value="cupin_QDO_C"/>
    <property type="match status" value="1"/>
</dbReference>
<dbReference type="InterPro" id="IPR013096">
    <property type="entry name" value="Cupin_2"/>
</dbReference>
<dbReference type="Pfam" id="PF07883">
    <property type="entry name" value="Cupin_2"/>
    <property type="match status" value="1"/>
</dbReference>